<dbReference type="InterPro" id="IPR036390">
    <property type="entry name" value="WH_DNA-bd_sf"/>
</dbReference>
<evidence type="ECO:0000256" key="1">
    <source>
        <dbReference type="ARBA" id="ARBA00009437"/>
    </source>
</evidence>
<dbReference type="Gene3D" id="1.10.10.10">
    <property type="entry name" value="Winged helix-like DNA-binding domain superfamily/Winged helix DNA-binding domain"/>
    <property type="match status" value="1"/>
</dbReference>
<dbReference type="EMBL" id="JBEZFP010000007">
    <property type="protein sequence ID" value="MEU8132738.1"/>
    <property type="molecule type" value="Genomic_DNA"/>
</dbReference>
<sequence length="322" mass="34874">MLERHEIESFLAVADELHFGRAADRLLVSRARVSQTIQKLERRVGAPLFERTSRRVQLTPLGRQLRTDIADHHQAINDGFARAVASARGVAGVLRLGVMGSYGQLMIDIFDTFSARHPDCEVQIREIHFSDPFGALRGGEVDIAVPWLPVNEPDLAVGPSVGSESIILAVSSRHRFARRESVGLEELGDERVVGLPVGNAMPEYWVEAHAPRRTPSGRPIPTGPSVSTFHELLSTVATGQAISYASGHGARFYPTPNVAYVPIAEDPQVTWALVWRKSDENHRIRAFAEAARDAADSVDAALHPDRPAAGAGNAAEAVPASG</sequence>
<dbReference type="RefSeq" id="WP_358349052.1">
    <property type="nucleotide sequence ID" value="NZ_JBEZFP010000007.1"/>
</dbReference>
<comment type="similarity">
    <text evidence="1">Belongs to the LysR transcriptional regulatory family.</text>
</comment>
<evidence type="ECO:0000256" key="2">
    <source>
        <dbReference type="ARBA" id="ARBA00023015"/>
    </source>
</evidence>
<dbReference type="Gene3D" id="3.40.190.10">
    <property type="entry name" value="Periplasmic binding protein-like II"/>
    <property type="match status" value="2"/>
</dbReference>
<feature type="compositionally biased region" description="Low complexity" evidence="5">
    <location>
        <begin position="308"/>
        <end position="322"/>
    </location>
</feature>
<dbReference type="SUPFAM" id="SSF53850">
    <property type="entry name" value="Periplasmic binding protein-like II"/>
    <property type="match status" value="1"/>
</dbReference>
<feature type="region of interest" description="Disordered" evidence="5">
    <location>
        <begin position="302"/>
        <end position="322"/>
    </location>
</feature>
<dbReference type="Pfam" id="PF00126">
    <property type="entry name" value="HTH_1"/>
    <property type="match status" value="1"/>
</dbReference>
<dbReference type="InterPro" id="IPR036388">
    <property type="entry name" value="WH-like_DNA-bd_sf"/>
</dbReference>
<comment type="caution">
    <text evidence="7">The sequence shown here is derived from an EMBL/GenBank/DDBJ whole genome shotgun (WGS) entry which is preliminary data.</text>
</comment>
<dbReference type="CDD" id="cd08414">
    <property type="entry name" value="PBP2_LTTR_aromatics_like"/>
    <property type="match status" value="1"/>
</dbReference>
<organism evidence="7 8">
    <name type="scientific">Streptodolium elevatio</name>
    <dbReference type="NCBI Taxonomy" id="3157996"/>
    <lineage>
        <taxon>Bacteria</taxon>
        <taxon>Bacillati</taxon>
        <taxon>Actinomycetota</taxon>
        <taxon>Actinomycetes</taxon>
        <taxon>Kitasatosporales</taxon>
        <taxon>Streptomycetaceae</taxon>
        <taxon>Streptodolium</taxon>
    </lineage>
</organism>
<gene>
    <name evidence="7" type="ORF">AB0C36_04435</name>
</gene>
<dbReference type="PROSITE" id="PS50931">
    <property type="entry name" value="HTH_LYSR"/>
    <property type="match status" value="1"/>
</dbReference>
<dbReference type="Proteomes" id="UP001551482">
    <property type="component" value="Unassembled WGS sequence"/>
</dbReference>
<keyword evidence="2" id="KW-0805">Transcription regulation</keyword>
<protein>
    <submittedName>
        <fullName evidence="7">LysR family transcriptional regulator</fullName>
    </submittedName>
</protein>
<name>A0ABV3DAG8_9ACTN</name>
<dbReference type="SUPFAM" id="SSF46785">
    <property type="entry name" value="Winged helix' DNA-binding domain"/>
    <property type="match status" value="1"/>
</dbReference>
<evidence type="ECO:0000313" key="8">
    <source>
        <dbReference type="Proteomes" id="UP001551482"/>
    </source>
</evidence>
<dbReference type="PRINTS" id="PR00039">
    <property type="entry name" value="HTHLYSR"/>
</dbReference>
<proteinExistence type="inferred from homology"/>
<dbReference type="Pfam" id="PF03466">
    <property type="entry name" value="LysR_substrate"/>
    <property type="match status" value="1"/>
</dbReference>
<dbReference type="PANTHER" id="PTHR30346:SF0">
    <property type="entry name" value="HCA OPERON TRANSCRIPTIONAL ACTIVATOR HCAR"/>
    <property type="match status" value="1"/>
</dbReference>
<evidence type="ECO:0000256" key="5">
    <source>
        <dbReference type="SAM" id="MobiDB-lite"/>
    </source>
</evidence>
<evidence type="ECO:0000313" key="7">
    <source>
        <dbReference type="EMBL" id="MEU8132738.1"/>
    </source>
</evidence>
<dbReference type="InterPro" id="IPR005119">
    <property type="entry name" value="LysR_subst-bd"/>
</dbReference>
<evidence type="ECO:0000259" key="6">
    <source>
        <dbReference type="PROSITE" id="PS50931"/>
    </source>
</evidence>
<dbReference type="PANTHER" id="PTHR30346">
    <property type="entry name" value="TRANSCRIPTIONAL DUAL REGULATOR HCAR-RELATED"/>
    <property type="match status" value="1"/>
</dbReference>
<accession>A0ABV3DAG8</accession>
<evidence type="ECO:0000256" key="4">
    <source>
        <dbReference type="ARBA" id="ARBA00023163"/>
    </source>
</evidence>
<keyword evidence="4" id="KW-0804">Transcription</keyword>
<keyword evidence="3" id="KW-0238">DNA-binding</keyword>
<keyword evidence="8" id="KW-1185">Reference proteome</keyword>
<reference evidence="7 8" key="1">
    <citation type="submission" date="2024-06" db="EMBL/GenBank/DDBJ databases">
        <title>The Natural Products Discovery Center: Release of the First 8490 Sequenced Strains for Exploring Actinobacteria Biosynthetic Diversity.</title>
        <authorList>
            <person name="Kalkreuter E."/>
            <person name="Kautsar S.A."/>
            <person name="Yang D."/>
            <person name="Bader C.D."/>
            <person name="Teijaro C.N."/>
            <person name="Fluegel L."/>
            <person name="Davis C.M."/>
            <person name="Simpson J.R."/>
            <person name="Lauterbach L."/>
            <person name="Steele A.D."/>
            <person name="Gui C."/>
            <person name="Meng S."/>
            <person name="Li G."/>
            <person name="Viehrig K."/>
            <person name="Ye F."/>
            <person name="Su P."/>
            <person name="Kiefer A.F."/>
            <person name="Nichols A."/>
            <person name="Cepeda A.J."/>
            <person name="Yan W."/>
            <person name="Fan B."/>
            <person name="Jiang Y."/>
            <person name="Adhikari A."/>
            <person name="Zheng C.-J."/>
            <person name="Schuster L."/>
            <person name="Cowan T.M."/>
            <person name="Smanski M.J."/>
            <person name="Chevrette M.G."/>
            <person name="De Carvalho L.P.S."/>
            <person name="Shen B."/>
        </authorList>
    </citation>
    <scope>NUCLEOTIDE SEQUENCE [LARGE SCALE GENOMIC DNA]</scope>
    <source>
        <strain evidence="7 8">NPDC048946</strain>
    </source>
</reference>
<evidence type="ECO:0000256" key="3">
    <source>
        <dbReference type="ARBA" id="ARBA00023125"/>
    </source>
</evidence>
<feature type="domain" description="HTH lysR-type" evidence="6">
    <location>
        <begin position="1"/>
        <end position="59"/>
    </location>
</feature>
<dbReference type="InterPro" id="IPR000847">
    <property type="entry name" value="LysR_HTH_N"/>
</dbReference>